<dbReference type="InterPro" id="IPR002104">
    <property type="entry name" value="Integrase_catalytic"/>
</dbReference>
<comment type="caution">
    <text evidence="4">The sequence shown here is derived from an EMBL/GenBank/DDBJ whole genome shotgun (WGS) entry which is preliminary data.</text>
</comment>
<evidence type="ECO:0000256" key="2">
    <source>
        <dbReference type="SAM" id="MobiDB-lite"/>
    </source>
</evidence>
<organism evidence="4 5">
    <name type="scientific">Amycolatopsis taiwanensis</name>
    <dbReference type="NCBI Taxonomy" id="342230"/>
    <lineage>
        <taxon>Bacteria</taxon>
        <taxon>Bacillati</taxon>
        <taxon>Actinomycetota</taxon>
        <taxon>Actinomycetes</taxon>
        <taxon>Pseudonocardiales</taxon>
        <taxon>Pseudonocardiaceae</taxon>
        <taxon>Amycolatopsis</taxon>
    </lineage>
</organism>
<evidence type="ECO:0000313" key="4">
    <source>
        <dbReference type="EMBL" id="GLY67550.1"/>
    </source>
</evidence>
<proteinExistence type="predicted"/>
<dbReference type="EMBL" id="BSTI01000008">
    <property type="protein sequence ID" value="GLY67550.1"/>
    <property type="molecule type" value="Genomic_DNA"/>
</dbReference>
<dbReference type="InterPro" id="IPR011010">
    <property type="entry name" value="DNA_brk_join_enz"/>
</dbReference>
<dbReference type="Gene3D" id="1.10.443.10">
    <property type="entry name" value="Intergrase catalytic core"/>
    <property type="match status" value="1"/>
</dbReference>
<reference evidence="4" key="1">
    <citation type="submission" date="2023-03" db="EMBL/GenBank/DDBJ databases">
        <title>Amycolatopsis taiwanensis NBRC 103393.</title>
        <authorList>
            <person name="Ichikawa N."/>
            <person name="Sato H."/>
            <person name="Tonouchi N."/>
        </authorList>
    </citation>
    <scope>NUCLEOTIDE SEQUENCE</scope>
    <source>
        <strain evidence="4">NBRC 103393</strain>
    </source>
</reference>
<dbReference type="Pfam" id="PF00589">
    <property type="entry name" value="Phage_integrase"/>
    <property type="match status" value="1"/>
</dbReference>
<keyword evidence="5" id="KW-1185">Reference proteome</keyword>
<dbReference type="Proteomes" id="UP001165136">
    <property type="component" value="Unassembled WGS sequence"/>
</dbReference>
<dbReference type="GO" id="GO:0015074">
    <property type="term" value="P:DNA integration"/>
    <property type="evidence" value="ECO:0007669"/>
    <property type="project" value="InterPro"/>
</dbReference>
<protein>
    <recommendedName>
        <fullName evidence="3">Tyr recombinase domain-containing protein</fullName>
    </recommendedName>
</protein>
<sequence length="84" mass="9350">MRDGLPGTGGKKPALCSRRRSGPNWTRPTSGACSGRSSRKQDWTPRKLRHSFVSLLSDNGMPIEQISRLMGHNGTTVTEKVYRH</sequence>
<evidence type="ECO:0000259" key="3">
    <source>
        <dbReference type="PROSITE" id="PS51898"/>
    </source>
</evidence>
<dbReference type="GO" id="GO:0006310">
    <property type="term" value="P:DNA recombination"/>
    <property type="evidence" value="ECO:0007669"/>
    <property type="project" value="UniProtKB-KW"/>
</dbReference>
<feature type="region of interest" description="Disordered" evidence="2">
    <location>
        <begin position="1"/>
        <end position="45"/>
    </location>
</feature>
<feature type="compositionally biased region" description="Polar residues" evidence="2">
    <location>
        <begin position="23"/>
        <end position="36"/>
    </location>
</feature>
<dbReference type="AlphaFoldDB" id="A0A9W6VG93"/>
<gene>
    <name evidence="4" type="ORF">Atai01_41690</name>
</gene>
<dbReference type="GO" id="GO:0003677">
    <property type="term" value="F:DNA binding"/>
    <property type="evidence" value="ECO:0007669"/>
    <property type="project" value="InterPro"/>
</dbReference>
<dbReference type="SUPFAM" id="SSF56349">
    <property type="entry name" value="DNA breaking-rejoining enzymes"/>
    <property type="match status" value="1"/>
</dbReference>
<dbReference type="InterPro" id="IPR013762">
    <property type="entry name" value="Integrase-like_cat_sf"/>
</dbReference>
<feature type="domain" description="Tyr recombinase" evidence="3">
    <location>
        <begin position="1"/>
        <end position="84"/>
    </location>
</feature>
<evidence type="ECO:0000256" key="1">
    <source>
        <dbReference type="ARBA" id="ARBA00023172"/>
    </source>
</evidence>
<accession>A0A9W6VG93</accession>
<keyword evidence="1" id="KW-0233">DNA recombination</keyword>
<name>A0A9W6VG93_9PSEU</name>
<feature type="compositionally biased region" description="Gly residues" evidence="2">
    <location>
        <begin position="1"/>
        <end position="10"/>
    </location>
</feature>
<dbReference type="PROSITE" id="PS51898">
    <property type="entry name" value="TYR_RECOMBINASE"/>
    <property type="match status" value="1"/>
</dbReference>
<evidence type="ECO:0000313" key="5">
    <source>
        <dbReference type="Proteomes" id="UP001165136"/>
    </source>
</evidence>